<dbReference type="EMBL" id="JAACQH010000128">
    <property type="protein sequence ID" value="NCS91914.1"/>
    <property type="molecule type" value="Genomic_DNA"/>
</dbReference>
<name>A0A8J7YWD8_9ARCH</name>
<accession>A0A8J7YWD8</accession>
<dbReference type="AlphaFoldDB" id="A0A8J7YWD8"/>
<evidence type="ECO:0000313" key="2">
    <source>
        <dbReference type="Proteomes" id="UP000738826"/>
    </source>
</evidence>
<evidence type="ECO:0000313" key="1">
    <source>
        <dbReference type="EMBL" id="NCS91914.1"/>
    </source>
</evidence>
<organism evidence="1 2">
    <name type="scientific">Candidatus Altarchaeum hamiconexum</name>
    <dbReference type="NCBI Taxonomy" id="1803513"/>
    <lineage>
        <taxon>Archaea</taxon>
        <taxon>Candidatus Altarchaeota</taxon>
        <taxon>Candidatus Altiarchaeia</taxon>
        <taxon>Candidatus Altarchaeales</taxon>
        <taxon>Candidatus Altarchaeaceae</taxon>
        <taxon>Candidatus Altarchaeum</taxon>
    </lineage>
</organism>
<protein>
    <submittedName>
        <fullName evidence="1">Uncharacterized protein</fullName>
    </submittedName>
</protein>
<proteinExistence type="predicted"/>
<gene>
    <name evidence="1" type="ORF">GW779_05890</name>
</gene>
<dbReference type="Proteomes" id="UP000738826">
    <property type="component" value="Unassembled WGS sequence"/>
</dbReference>
<comment type="caution">
    <text evidence="1">The sequence shown here is derived from an EMBL/GenBank/DDBJ whole genome shotgun (WGS) entry which is preliminary data.</text>
</comment>
<reference evidence="1" key="1">
    <citation type="submission" date="2019-11" db="EMBL/GenBank/DDBJ databases">
        <title>Lipid analysis of CO2-rich subsurface aquifers suggests an autotrophy-based deep biosphere with lysolipids enriched in CPR bacteria.</title>
        <authorList>
            <person name="Probst A.J."/>
            <person name="Elling F.J."/>
            <person name="Castelle C.J."/>
            <person name="Zhu Q."/>
            <person name="Elvert M."/>
            <person name="Birarda G."/>
            <person name="Holman H.-Y."/>
            <person name="Lane K.R."/>
            <person name="Ladd B."/>
            <person name="Ryan M.C."/>
            <person name="Woyke T."/>
            <person name="Hinrichs K.-U."/>
            <person name="Banfield J.F."/>
        </authorList>
    </citation>
    <scope>NUCLEOTIDE SEQUENCE</scope>
    <source>
        <strain evidence="1">CG_2015-04_33_537</strain>
    </source>
</reference>
<sequence length="81" mass="9634">MSDEKFKKEYAEDIIEIAKDDLDITHVRHSKLKQRSLFQKFSLNFSISPLHNQYQFSANNFFHINTHLQTYLIFSSQLALL</sequence>